<dbReference type="OrthoDB" id="8002233at2"/>
<keyword evidence="3" id="KW-1185">Reference proteome</keyword>
<sequence>MSTSRSQERAEPTCLYPTEDEIARFVVGPGRAKTWPSLATVLERGGFPKVDVMMGGRYWPAVKAFLDRRHHVGEHASARPLRRGEEGTDAQRPRPVRARS</sequence>
<organism evidence="2 3">
    <name type="scientific">Methylobacterium soli</name>
    <dbReference type="NCBI Taxonomy" id="553447"/>
    <lineage>
        <taxon>Bacteria</taxon>
        <taxon>Pseudomonadati</taxon>
        <taxon>Pseudomonadota</taxon>
        <taxon>Alphaproteobacteria</taxon>
        <taxon>Hyphomicrobiales</taxon>
        <taxon>Methylobacteriaceae</taxon>
        <taxon>Methylobacterium</taxon>
    </lineage>
</organism>
<dbReference type="RefSeq" id="WP_151002596.1">
    <property type="nucleotide sequence ID" value="NZ_BPQY01000385.1"/>
</dbReference>
<dbReference type="Proteomes" id="UP000474159">
    <property type="component" value="Unassembled WGS sequence"/>
</dbReference>
<evidence type="ECO:0000256" key="1">
    <source>
        <dbReference type="SAM" id="MobiDB-lite"/>
    </source>
</evidence>
<evidence type="ECO:0000313" key="3">
    <source>
        <dbReference type="Proteomes" id="UP000474159"/>
    </source>
</evidence>
<protein>
    <submittedName>
        <fullName evidence="2">Uncharacterized protein</fullName>
    </submittedName>
</protein>
<reference evidence="2 3" key="1">
    <citation type="submission" date="2019-09" db="EMBL/GenBank/DDBJ databases">
        <title>YIM 48816 draft genome.</title>
        <authorList>
            <person name="Jiang L."/>
        </authorList>
    </citation>
    <scope>NUCLEOTIDE SEQUENCE [LARGE SCALE GENOMIC DNA]</scope>
    <source>
        <strain evidence="2 3">YIM 48816</strain>
    </source>
</reference>
<feature type="compositionally biased region" description="Basic and acidic residues" evidence="1">
    <location>
        <begin position="73"/>
        <end position="92"/>
    </location>
</feature>
<dbReference type="AlphaFoldDB" id="A0A6L3SWZ4"/>
<evidence type="ECO:0000313" key="2">
    <source>
        <dbReference type="EMBL" id="KAB1076670.1"/>
    </source>
</evidence>
<feature type="region of interest" description="Disordered" evidence="1">
    <location>
        <begin position="73"/>
        <end position="100"/>
    </location>
</feature>
<accession>A0A6L3SWZ4</accession>
<proteinExistence type="predicted"/>
<comment type="caution">
    <text evidence="2">The sequence shown here is derived from an EMBL/GenBank/DDBJ whole genome shotgun (WGS) entry which is preliminary data.</text>
</comment>
<dbReference type="EMBL" id="VZZK01000028">
    <property type="protein sequence ID" value="KAB1076670.1"/>
    <property type="molecule type" value="Genomic_DNA"/>
</dbReference>
<gene>
    <name evidence="2" type="ORF">F6X53_22520</name>
</gene>
<name>A0A6L3SWZ4_9HYPH</name>